<keyword evidence="4" id="KW-0472">Membrane</keyword>
<evidence type="ECO:0000259" key="5">
    <source>
        <dbReference type="PROSITE" id="PS50850"/>
    </source>
</evidence>
<dbReference type="SUPFAM" id="SSF103473">
    <property type="entry name" value="MFS general substrate transporter"/>
    <property type="match status" value="1"/>
</dbReference>
<evidence type="ECO:0000256" key="3">
    <source>
        <dbReference type="SAM" id="MobiDB-lite"/>
    </source>
</evidence>
<sequence>MSSVGENVSALTLESPSLEEKSTSGDNAKDQAVRTPPQEITGDDDNKSSLGGTPAPIENKGSIPQKPDSVRIGDIESDLPDEFSAAAVTYPDGGLQAWAVVVGSFLVIMASVGFLNSFGVFQTYYMAHQLSHKSASQISWIGSLQLFVYFGSGAFLGKFYDTHGVRILLIAGTILLSGASIVVSFCTEYWQFLVAQGILCGLGMAMLFYPAISVVSTYFLTRRANASSLAISGAGVGGFLFPVILQQLLPAIGFAWSVRLMAFLLAALGIAGNILIKDRLPPKKSGRSLFSISAFRDVRFSVFSAACFCFILSAFTPFTYIQDYALAQGVDPKFAAYIMPIMNAAAIPGRIAPGRLGDKFGVFNLIFPSALFGGLCSFAIWLPAKDGPTLMVYAAAYGFFNGQ</sequence>
<dbReference type="CDD" id="cd17352">
    <property type="entry name" value="MFS_MCT_SLC16"/>
    <property type="match status" value="1"/>
</dbReference>
<feature type="transmembrane region" description="Helical" evidence="4">
    <location>
        <begin position="164"/>
        <end position="183"/>
    </location>
</feature>
<feature type="transmembrane region" description="Helical" evidence="4">
    <location>
        <begin position="360"/>
        <end position="382"/>
    </location>
</feature>
<keyword evidence="4" id="KW-0812">Transmembrane</keyword>
<dbReference type="InterPro" id="IPR011701">
    <property type="entry name" value="MFS"/>
</dbReference>
<dbReference type="Pfam" id="PF07690">
    <property type="entry name" value="MFS_1"/>
    <property type="match status" value="1"/>
</dbReference>
<comment type="similarity">
    <text evidence="2">Belongs to the major facilitator superfamily. Monocarboxylate porter (TC 2.A.1.13) family.</text>
</comment>
<dbReference type="EMBL" id="JADGJQ010000022">
    <property type="protein sequence ID" value="KAJ3179097.1"/>
    <property type="molecule type" value="Genomic_DNA"/>
</dbReference>
<evidence type="ECO:0000313" key="7">
    <source>
        <dbReference type="Proteomes" id="UP001212152"/>
    </source>
</evidence>
<dbReference type="Proteomes" id="UP001212152">
    <property type="component" value="Unassembled WGS sequence"/>
</dbReference>
<evidence type="ECO:0000256" key="1">
    <source>
        <dbReference type="ARBA" id="ARBA00004141"/>
    </source>
</evidence>
<feature type="transmembrane region" description="Helical" evidence="4">
    <location>
        <begin position="251"/>
        <end position="276"/>
    </location>
</feature>
<feature type="transmembrane region" description="Helical" evidence="4">
    <location>
        <begin position="334"/>
        <end position="353"/>
    </location>
</feature>
<feature type="region of interest" description="Disordered" evidence="3">
    <location>
        <begin position="1"/>
        <end position="71"/>
    </location>
</feature>
<evidence type="ECO:0000256" key="2">
    <source>
        <dbReference type="ARBA" id="ARBA00006727"/>
    </source>
</evidence>
<proteinExistence type="inferred from homology"/>
<keyword evidence="7" id="KW-1185">Reference proteome</keyword>
<dbReference type="InterPro" id="IPR020846">
    <property type="entry name" value="MFS_dom"/>
</dbReference>
<comment type="subcellular location">
    <subcellularLocation>
        <location evidence="1">Membrane</location>
        <topology evidence="1">Multi-pass membrane protein</topology>
    </subcellularLocation>
</comment>
<gene>
    <name evidence="6" type="ORF">HDU87_003053</name>
</gene>
<feature type="transmembrane region" description="Helical" evidence="4">
    <location>
        <begin position="224"/>
        <end position="245"/>
    </location>
</feature>
<dbReference type="InterPro" id="IPR036259">
    <property type="entry name" value="MFS_trans_sf"/>
</dbReference>
<dbReference type="GO" id="GO:0022857">
    <property type="term" value="F:transmembrane transporter activity"/>
    <property type="evidence" value="ECO:0007669"/>
    <property type="project" value="InterPro"/>
</dbReference>
<comment type="caution">
    <text evidence="6">The sequence shown here is derived from an EMBL/GenBank/DDBJ whole genome shotgun (WGS) entry which is preliminary data.</text>
</comment>
<evidence type="ECO:0000313" key="6">
    <source>
        <dbReference type="EMBL" id="KAJ3179097.1"/>
    </source>
</evidence>
<evidence type="ECO:0000256" key="4">
    <source>
        <dbReference type="SAM" id="Phobius"/>
    </source>
</evidence>
<feature type="transmembrane region" description="Helical" evidence="4">
    <location>
        <begin position="138"/>
        <end position="157"/>
    </location>
</feature>
<keyword evidence="4" id="KW-1133">Transmembrane helix</keyword>
<dbReference type="GO" id="GO:0016020">
    <property type="term" value="C:membrane"/>
    <property type="evidence" value="ECO:0007669"/>
    <property type="project" value="UniProtKB-SubCell"/>
</dbReference>
<feature type="transmembrane region" description="Helical" evidence="4">
    <location>
        <begin position="97"/>
        <end position="118"/>
    </location>
</feature>
<dbReference type="PANTHER" id="PTHR11360:SF177">
    <property type="entry name" value="RIBOFLAVIN TRANSPORTER MCH5"/>
    <property type="match status" value="1"/>
</dbReference>
<name>A0AAD5TMQ2_9FUNG</name>
<dbReference type="InterPro" id="IPR050327">
    <property type="entry name" value="Proton-linked_MCT"/>
</dbReference>
<feature type="transmembrane region" description="Helical" evidence="4">
    <location>
        <begin position="297"/>
        <end position="322"/>
    </location>
</feature>
<feature type="compositionally biased region" description="Basic and acidic residues" evidence="3">
    <location>
        <begin position="18"/>
        <end position="32"/>
    </location>
</feature>
<feature type="transmembrane region" description="Helical" evidence="4">
    <location>
        <begin position="189"/>
        <end position="212"/>
    </location>
</feature>
<dbReference type="Gene3D" id="1.20.1250.20">
    <property type="entry name" value="MFS general substrate transporter like domains"/>
    <property type="match status" value="2"/>
</dbReference>
<reference evidence="6" key="1">
    <citation type="submission" date="2020-05" db="EMBL/GenBank/DDBJ databases">
        <title>Phylogenomic resolution of chytrid fungi.</title>
        <authorList>
            <person name="Stajich J.E."/>
            <person name="Amses K."/>
            <person name="Simmons R."/>
            <person name="Seto K."/>
            <person name="Myers J."/>
            <person name="Bonds A."/>
            <person name="Quandt C.A."/>
            <person name="Barry K."/>
            <person name="Liu P."/>
            <person name="Grigoriev I."/>
            <person name="Longcore J.E."/>
            <person name="James T.Y."/>
        </authorList>
    </citation>
    <scope>NUCLEOTIDE SEQUENCE</scope>
    <source>
        <strain evidence="6">JEL0379</strain>
    </source>
</reference>
<accession>A0AAD5TMQ2</accession>
<protein>
    <recommendedName>
        <fullName evidence="5">Major facilitator superfamily (MFS) profile domain-containing protein</fullName>
    </recommendedName>
</protein>
<dbReference type="PROSITE" id="PS50850">
    <property type="entry name" value="MFS"/>
    <property type="match status" value="1"/>
</dbReference>
<feature type="domain" description="Major facilitator superfamily (MFS) profile" evidence="5">
    <location>
        <begin position="96"/>
        <end position="403"/>
    </location>
</feature>
<dbReference type="AlphaFoldDB" id="A0AAD5TMQ2"/>
<dbReference type="PANTHER" id="PTHR11360">
    <property type="entry name" value="MONOCARBOXYLATE TRANSPORTER"/>
    <property type="match status" value="1"/>
</dbReference>
<organism evidence="6 7">
    <name type="scientific">Geranomyces variabilis</name>
    <dbReference type="NCBI Taxonomy" id="109894"/>
    <lineage>
        <taxon>Eukaryota</taxon>
        <taxon>Fungi</taxon>
        <taxon>Fungi incertae sedis</taxon>
        <taxon>Chytridiomycota</taxon>
        <taxon>Chytridiomycota incertae sedis</taxon>
        <taxon>Chytridiomycetes</taxon>
        <taxon>Spizellomycetales</taxon>
        <taxon>Powellomycetaceae</taxon>
        <taxon>Geranomyces</taxon>
    </lineage>
</organism>
<feature type="compositionally biased region" description="Polar residues" evidence="3">
    <location>
        <begin position="1"/>
        <end position="15"/>
    </location>
</feature>